<dbReference type="PROSITE" id="PS51257">
    <property type="entry name" value="PROKAR_LIPOPROTEIN"/>
    <property type="match status" value="1"/>
</dbReference>
<gene>
    <name evidence="3" type="ORF">GCM10012284_46130</name>
</gene>
<evidence type="ECO:0000256" key="2">
    <source>
        <dbReference type="SAM" id="SignalP"/>
    </source>
</evidence>
<dbReference type="EMBL" id="BMMX01000026">
    <property type="protein sequence ID" value="GGL06613.1"/>
    <property type="molecule type" value="Genomic_DNA"/>
</dbReference>
<dbReference type="AlphaFoldDB" id="A0A8J3FR55"/>
<proteinExistence type="predicted"/>
<evidence type="ECO:0000313" key="3">
    <source>
        <dbReference type="EMBL" id="GGL06613.1"/>
    </source>
</evidence>
<organism evidence="3 4">
    <name type="scientific">Mangrovihabitans endophyticus</name>
    <dbReference type="NCBI Taxonomy" id="1751298"/>
    <lineage>
        <taxon>Bacteria</taxon>
        <taxon>Bacillati</taxon>
        <taxon>Actinomycetota</taxon>
        <taxon>Actinomycetes</taxon>
        <taxon>Micromonosporales</taxon>
        <taxon>Micromonosporaceae</taxon>
        <taxon>Mangrovihabitans</taxon>
    </lineage>
</organism>
<dbReference type="RefSeq" id="WP_189081380.1">
    <property type="nucleotide sequence ID" value="NZ_BMMX01000026.1"/>
</dbReference>
<name>A0A8J3FR55_9ACTN</name>
<comment type="caution">
    <text evidence="3">The sequence shown here is derived from an EMBL/GenBank/DDBJ whole genome shotgun (WGS) entry which is preliminary data.</text>
</comment>
<dbReference type="Proteomes" id="UP000656042">
    <property type="component" value="Unassembled WGS sequence"/>
</dbReference>
<sequence>MRLPSALTAAAGMLAAAVTVAGCGDLGESAAAQGIARNDLISEVATQLGTAQTLTYSATYRLADGQTASIAQAQRPRRTALVHPGGRWIVTDDAVTTCVQQDRDLDCTITTRSEQSPTDPAASAAAAPSATAGPASGEPSAPGPSSAGPSAPGPSSAGPSAPGPSSGPSAPGPSSGPSAPGPSSGPSAPGPSSGPSASAAGAPPSSGTGGVDAEAVAEAARTGMIMPATVLALLNAAALDSDVDVEQHDTTIAGHHATCITLDRVVGGPIARFGACVTTEGALGSFTGVLDGKTVDVAMTHYSDRTDSDAFVPPRYARTVDHRNSER</sequence>
<feature type="signal peptide" evidence="2">
    <location>
        <begin position="1"/>
        <end position="21"/>
    </location>
</feature>
<feature type="region of interest" description="Disordered" evidence="1">
    <location>
        <begin position="110"/>
        <end position="212"/>
    </location>
</feature>
<feature type="compositionally biased region" description="Low complexity" evidence="1">
    <location>
        <begin position="120"/>
        <end position="212"/>
    </location>
</feature>
<accession>A0A8J3FR55</accession>
<evidence type="ECO:0000313" key="4">
    <source>
        <dbReference type="Proteomes" id="UP000656042"/>
    </source>
</evidence>
<keyword evidence="4" id="KW-1185">Reference proteome</keyword>
<evidence type="ECO:0000256" key="1">
    <source>
        <dbReference type="SAM" id="MobiDB-lite"/>
    </source>
</evidence>
<reference evidence="3" key="2">
    <citation type="submission" date="2020-09" db="EMBL/GenBank/DDBJ databases">
        <authorList>
            <person name="Sun Q."/>
            <person name="Zhou Y."/>
        </authorList>
    </citation>
    <scope>NUCLEOTIDE SEQUENCE</scope>
    <source>
        <strain evidence="3">CGMCC 4.7299</strain>
    </source>
</reference>
<reference evidence="3" key="1">
    <citation type="journal article" date="2014" name="Int. J. Syst. Evol. Microbiol.">
        <title>Complete genome sequence of Corynebacterium casei LMG S-19264T (=DSM 44701T), isolated from a smear-ripened cheese.</title>
        <authorList>
            <consortium name="US DOE Joint Genome Institute (JGI-PGF)"/>
            <person name="Walter F."/>
            <person name="Albersmeier A."/>
            <person name="Kalinowski J."/>
            <person name="Ruckert C."/>
        </authorList>
    </citation>
    <scope>NUCLEOTIDE SEQUENCE</scope>
    <source>
        <strain evidence="3">CGMCC 4.7299</strain>
    </source>
</reference>
<feature type="chain" id="PRO_5039466768" evidence="2">
    <location>
        <begin position="22"/>
        <end position="327"/>
    </location>
</feature>
<protein>
    <submittedName>
        <fullName evidence="3">Uncharacterized protein</fullName>
    </submittedName>
</protein>
<keyword evidence="2" id="KW-0732">Signal</keyword>